<feature type="compositionally biased region" description="Basic residues" evidence="1">
    <location>
        <begin position="52"/>
        <end position="64"/>
    </location>
</feature>
<organism evidence="2 3">
    <name type="scientific">Puccinia graminis f. sp. tritici</name>
    <dbReference type="NCBI Taxonomy" id="56615"/>
    <lineage>
        <taxon>Eukaryota</taxon>
        <taxon>Fungi</taxon>
        <taxon>Dikarya</taxon>
        <taxon>Basidiomycota</taxon>
        <taxon>Pucciniomycotina</taxon>
        <taxon>Pucciniomycetes</taxon>
        <taxon>Pucciniales</taxon>
        <taxon>Pucciniaceae</taxon>
        <taxon>Puccinia</taxon>
    </lineage>
</organism>
<evidence type="ECO:0000313" key="3">
    <source>
        <dbReference type="Proteomes" id="UP000325313"/>
    </source>
</evidence>
<gene>
    <name evidence="2" type="ORF">PGTUg99_028371</name>
</gene>
<dbReference type="EMBL" id="VDEP01000204">
    <property type="protein sequence ID" value="KAA1124355.1"/>
    <property type="molecule type" value="Genomic_DNA"/>
</dbReference>
<feature type="region of interest" description="Disordered" evidence="1">
    <location>
        <begin position="43"/>
        <end position="64"/>
    </location>
</feature>
<dbReference type="AlphaFoldDB" id="A0A5B0RHJ0"/>
<evidence type="ECO:0000256" key="1">
    <source>
        <dbReference type="SAM" id="MobiDB-lite"/>
    </source>
</evidence>
<evidence type="ECO:0000313" key="2">
    <source>
        <dbReference type="EMBL" id="KAA1124355.1"/>
    </source>
</evidence>
<proteinExistence type="predicted"/>
<accession>A0A5B0RHJ0</accession>
<reference evidence="2 3" key="1">
    <citation type="submission" date="2019-05" db="EMBL/GenBank/DDBJ databases">
        <title>Emergence of the Ug99 lineage of the wheat stem rust pathogen through somatic hybridization.</title>
        <authorList>
            <person name="Li F."/>
            <person name="Upadhyaya N.M."/>
            <person name="Sperschneider J."/>
            <person name="Matny O."/>
            <person name="Nguyen-Phuc H."/>
            <person name="Mago R."/>
            <person name="Raley C."/>
            <person name="Miller M.E."/>
            <person name="Silverstein K.A.T."/>
            <person name="Henningsen E."/>
            <person name="Hirsch C.D."/>
            <person name="Visser B."/>
            <person name="Pretorius Z.A."/>
            <person name="Steffenson B.J."/>
            <person name="Schwessinger B."/>
            <person name="Dodds P.N."/>
            <person name="Figueroa M."/>
        </authorList>
    </citation>
    <scope>NUCLEOTIDE SEQUENCE [LARGE SCALE GENOMIC DNA]</scope>
    <source>
        <strain evidence="2 3">Ug99</strain>
    </source>
</reference>
<comment type="caution">
    <text evidence="2">The sequence shown here is derived from an EMBL/GenBank/DDBJ whole genome shotgun (WGS) entry which is preliminary data.</text>
</comment>
<protein>
    <submittedName>
        <fullName evidence="2">Uncharacterized protein</fullName>
    </submittedName>
</protein>
<dbReference type="Proteomes" id="UP000325313">
    <property type="component" value="Unassembled WGS sequence"/>
</dbReference>
<name>A0A5B0RHJ0_PUCGR</name>
<sequence length="64" mass="7063">MAQWRGRCCLWASVVDSAIGWGTPNLAVYRLLRVRTGSNGIPEFTNVPKAVKTQKKSKPTRSSS</sequence>